<comment type="caution">
    <text evidence="8">The sequence shown here is derived from an EMBL/GenBank/DDBJ whole genome shotgun (WGS) entry which is preliminary data.</text>
</comment>
<comment type="subcellular location">
    <subcellularLocation>
        <location evidence="1">Nucleus</location>
        <location evidence="1">Nucleolus</location>
    </subcellularLocation>
</comment>
<evidence type="ECO:0000256" key="3">
    <source>
        <dbReference type="ARBA" id="ARBA00022478"/>
    </source>
</evidence>
<dbReference type="PANTHER" id="PTHR14440">
    <property type="entry name" value="DNA-DIRECTED RNA POLYMERASE I SUBUNIT RPA49"/>
    <property type="match status" value="1"/>
</dbReference>
<dbReference type="InterPro" id="IPR009668">
    <property type="entry name" value="RNA_pol-assoc_fac_A49-like"/>
</dbReference>
<evidence type="ECO:0000313" key="17">
    <source>
        <dbReference type="Proteomes" id="UP000310708"/>
    </source>
</evidence>
<dbReference type="GO" id="GO:0000428">
    <property type="term" value="C:DNA-directed RNA polymerase complex"/>
    <property type="evidence" value="ECO:0007669"/>
    <property type="project" value="UniProtKB-KW"/>
</dbReference>
<evidence type="ECO:0000256" key="1">
    <source>
        <dbReference type="ARBA" id="ARBA00004604"/>
    </source>
</evidence>
<evidence type="ECO:0000313" key="14">
    <source>
        <dbReference type="Proteomes" id="UP000307169"/>
    </source>
</evidence>
<dbReference type="GO" id="GO:0005730">
    <property type="term" value="C:nucleolus"/>
    <property type="evidence" value="ECO:0007669"/>
    <property type="project" value="UniProtKB-SubCell"/>
</dbReference>
<evidence type="ECO:0000313" key="6">
    <source>
        <dbReference type="EMBL" id="TIB82344.1"/>
    </source>
</evidence>
<comment type="similarity">
    <text evidence="2">Belongs to the eukaryotic RPA49/POLR1E RNA polymerase subunit family.</text>
</comment>
<keyword evidence="3" id="KW-0240">DNA-directed RNA polymerase</keyword>
<evidence type="ECO:0000313" key="11">
    <source>
        <dbReference type="EMBL" id="TIC72002.1"/>
    </source>
</evidence>
<dbReference type="Proteomes" id="UP000310708">
    <property type="component" value="Unassembled WGS sequence"/>
</dbReference>
<evidence type="ECO:0000256" key="5">
    <source>
        <dbReference type="ARBA" id="ARBA00023242"/>
    </source>
</evidence>
<dbReference type="Pfam" id="PF06870">
    <property type="entry name" value="RNA_pol_I_A49"/>
    <property type="match status" value="1"/>
</dbReference>
<dbReference type="OMA" id="DVYPFDE"/>
<evidence type="ECO:0000256" key="2">
    <source>
        <dbReference type="ARBA" id="ARBA00009430"/>
    </source>
</evidence>
<keyword evidence="4" id="KW-0804">Transcription</keyword>
<dbReference type="Proteomes" id="UP000309601">
    <property type="component" value="Unassembled WGS sequence"/>
</dbReference>
<organism evidence="8 13">
    <name type="scientific">Wallemia mellicola</name>
    <dbReference type="NCBI Taxonomy" id="1708541"/>
    <lineage>
        <taxon>Eukaryota</taxon>
        <taxon>Fungi</taxon>
        <taxon>Dikarya</taxon>
        <taxon>Basidiomycota</taxon>
        <taxon>Wallemiomycotina</taxon>
        <taxon>Wallemiomycetes</taxon>
        <taxon>Wallemiales</taxon>
        <taxon>Wallemiaceae</taxon>
        <taxon>Wallemia</taxon>
    </lineage>
</organism>
<reference evidence="12 13" key="1">
    <citation type="submission" date="2019-03" db="EMBL/GenBank/DDBJ databases">
        <title>Sequencing 25 genomes of Wallemia mellicola.</title>
        <authorList>
            <person name="Gostincar C."/>
        </authorList>
    </citation>
    <scope>NUCLEOTIDE SEQUENCE [LARGE SCALE GENOMIC DNA]</scope>
    <source>
        <strain evidence="7 14">EXF-1262</strain>
        <strain evidence="10 15">EXF-1274</strain>
        <strain evidence="11 12">EXF-1277</strain>
        <strain evidence="6 16">EXF-6152</strain>
        <strain evidence="9 17">EXF-757</strain>
        <strain evidence="8 13">EXF-8738</strain>
    </source>
</reference>
<dbReference type="OrthoDB" id="532500at2759"/>
<proteinExistence type="inferred from homology"/>
<evidence type="ECO:0000313" key="15">
    <source>
        <dbReference type="Proteomes" id="UP000309601"/>
    </source>
</evidence>
<dbReference type="GO" id="GO:0006351">
    <property type="term" value="P:DNA-templated transcription"/>
    <property type="evidence" value="ECO:0007669"/>
    <property type="project" value="InterPro"/>
</dbReference>
<name>A0A4T0R648_9BASI</name>
<evidence type="ECO:0000313" key="13">
    <source>
        <dbReference type="Proteomes" id="UP000305647"/>
    </source>
</evidence>
<dbReference type="EMBL" id="SPRV01000001">
    <property type="protein sequence ID" value="TIC72002.1"/>
    <property type="molecule type" value="Genomic_DNA"/>
</dbReference>
<evidence type="ECO:0000313" key="8">
    <source>
        <dbReference type="EMBL" id="TIC31853.1"/>
    </source>
</evidence>
<keyword evidence="5" id="KW-0539">Nucleus</keyword>
<dbReference type="EMBL" id="SPRO01000010">
    <property type="protein sequence ID" value="TIC31853.1"/>
    <property type="molecule type" value="Genomic_DNA"/>
</dbReference>
<dbReference type="Proteomes" id="UP000310685">
    <property type="component" value="Unassembled WGS sequence"/>
</dbReference>
<evidence type="ECO:0000256" key="4">
    <source>
        <dbReference type="ARBA" id="ARBA00023163"/>
    </source>
</evidence>
<evidence type="ECO:0000313" key="7">
    <source>
        <dbReference type="EMBL" id="TIC03268.1"/>
    </source>
</evidence>
<sequence>MTEIKILSDKGQGPALAAFGATVPPENTEFSTYTNDSNSLIAGSNDSIDYVSNDPEEQPSRYLIGLKRKNSDTITFQEAPLYVMNRQIRSLAHKSTELDDADMADRMRARNALGETFGTKKAKKAIKEAERNQVDVEAMANVAGYIQQDIAENTDILPTRENIKAEADAQRPLPPYDQSGGSLEEVYKISSLISDPEFNSCKVDKLLTAKDASAIAQLLPSGDSVNYIIERLVALKTVKGNKSSRTKVRLLLYMSYLFAFRTLGRQSRSKVQERTGAPPVIVDGLFSKFTETARGSTKSSMTPFTQAKLLNYILVLTLHVDDNSVDPSQIAKELSMPVQKINESFKSLGCQLVALNLAEREKVNVLNNQRGEESQDASKSARRATLKIPLEFPQVRRGKAKR</sequence>
<evidence type="ECO:0000313" key="9">
    <source>
        <dbReference type="EMBL" id="TIC68642.1"/>
    </source>
</evidence>
<dbReference type="EMBL" id="SPRH01000007">
    <property type="protein sequence ID" value="TIC03268.1"/>
    <property type="molecule type" value="Genomic_DNA"/>
</dbReference>
<dbReference type="EMBL" id="SPRW01000003">
    <property type="protein sequence ID" value="TIC70626.1"/>
    <property type="molecule type" value="Genomic_DNA"/>
</dbReference>
<dbReference type="AlphaFoldDB" id="A0A4T0R648"/>
<evidence type="ECO:0000313" key="16">
    <source>
        <dbReference type="Proteomes" id="UP000310685"/>
    </source>
</evidence>
<dbReference type="Proteomes" id="UP000305647">
    <property type="component" value="Unassembled WGS sequence"/>
</dbReference>
<gene>
    <name evidence="9" type="ORF">E3Q01_00743</name>
    <name evidence="10" type="ORF">E3Q02_00509</name>
    <name evidence="11" type="ORF">E3Q03_00042</name>
    <name evidence="8" type="ORF">E3Q10_01425</name>
    <name evidence="7" type="ORF">E3Q17_00944</name>
    <name evidence="6" type="ORF">E3Q22_00252</name>
</gene>
<dbReference type="GO" id="GO:0003677">
    <property type="term" value="F:DNA binding"/>
    <property type="evidence" value="ECO:0007669"/>
    <property type="project" value="InterPro"/>
</dbReference>
<dbReference type="Proteomes" id="UP000307169">
    <property type="component" value="Unassembled WGS sequence"/>
</dbReference>
<accession>A0A4T0R648</accession>
<dbReference type="Proteomes" id="UP000305362">
    <property type="component" value="Unassembled WGS sequence"/>
</dbReference>
<dbReference type="EMBL" id="SPRC01000002">
    <property type="protein sequence ID" value="TIB82344.1"/>
    <property type="molecule type" value="Genomic_DNA"/>
</dbReference>
<dbReference type="EMBL" id="SPRX01000006">
    <property type="protein sequence ID" value="TIC68642.1"/>
    <property type="molecule type" value="Genomic_DNA"/>
</dbReference>
<protein>
    <submittedName>
        <fullName evidence="8">RNA polymerase I associated factor, A49-like protein</fullName>
    </submittedName>
</protein>
<evidence type="ECO:0000313" key="10">
    <source>
        <dbReference type="EMBL" id="TIC70626.1"/>
    </source>
</evidence>
<evidence type="ECO:0000313" key="12">
    <source>
        <dbReference type="Proteomes" id="UP000305362"/>
    </source>
</evidence>